<dbReference type="AlphaFoldDB" id="A0AAV7UHB8"/>
<sequence>MCLARPRPAVVYWRPWARRSQGYWASAVQTDGCLRAWEACGSGEQDAHPSHIPENHEWLPSLCVPPKTTPTPLKRQITMPGKIQTTLMETLVMSQARVDHGGQKAVPKVSGWTRLRMRVTRTPVCWRYSTLKTFTILAQRTGPPADKVDRYVSSCIRNPMGQDLQSRLSVAEIDSKTATFIAKFIKAPKKGLDRFLRV</sequence>
<dbReference type="EMBL" id="JANPWB010000005">
    <property type="protein sequence ID" value="KAJ1188389.1"/>
    <property type="molecule type" value="Genomic_DNA"/>
</dbReference>
<accession>A0AAV7UHB8</accession>
<reference evidence="1" key="1">
    <citation type="journal article" date="2022" name="bioRxiv">
        <title>Sequencing and chromosome-scale assembly of the giantPleurodeles waltlgenome.</title>
        <authorList>
            <person name="Brown T."/>
            <person name="Elewa A."/>
            <person name="Iarovenko S."/>
            <person name="Subramanian E."/>
            <person name="Araus A.J."/>
            <person name="Petzold A."/>
            <person name="Susuki M."/>
            <person name="Suzuki K.-i.T."/>
            <person name="Hayashi T."/>
            <person name="Toyoda A."/>
            <person name="Oliveira C."/>
            <person name="Osipova E."/>
            <person name="Leigh N.D."/>
            <person name="Simon A."/>
            <person name="Yun M.H."/>
        </authorList>
    </citation>
    <scope>NUCLEOTIDE SEQUENCE</scope>
    <source>
        <strain evidence="1">20211129_DDA</strain>
        <tissue evidence="1">Liver</tissue>
    </source>
</reference>
<keyword evidence="2" id="KW-1185">Reference proteome</keyword>
<comment type="caution">
    <text evidence="1">The sequence shown here is derived from an EMBL/GenBank/DDBJ whole genome shotgun (WGS) entry which is preliminary data.</text>
</comment>
<protein>
    <submittedName>
        <fullName evidence="1">Uncharacterized protein</fullName>
    </submittedName>
</protein>
<proteinExistence type="predicted"/>
<evidence type="ECO:0000313" key="1">
    <source>
        <dbReference type="EMBL" id="KAJ1188389.1"/>
    </source>
</evidence>
<dbReference type="Proteomes" id="UP001066276">
    <property type="component" value="Chromosome 3_1"/>
</dbReference>
<gene>
    <name evidence="1" type="ORF">NDU88_005150</name>
</gene>
<organism evidence="1 2">
    <name type="scientific">Pleurodeles waltl</name>
    <name type="common">Iberian ribbed newt</name>
    <dbReference type="NCBI Taxonomy" id="8319"/>
    <lineage>
        <taxon>Eukaryota</taxon>
        <taxon>Metazoa</taxon>
        <taxon>Chordata</taxon>
        <taxon>Craniata</taxon>
        <taxon>Vertebrata</taxon>
        <taxon>Euteleostomi</taxon>
        <taxon>Amphibia</taxon>
        <taxon>Batrachia</taxon>
        <taxon>Caudata</taxon>
        <taxon>Salamandroidea</taxon>
        <taxon>Salamandridae</taxon>
        <taxon>Pleurodelinae</taxon>
        <taxon>Pleurodeles</taxon>
    </lineage>
</organism>
<evidence type="ECO:0000313" key="2">
    <source>
        <dbReference type="Proteomes" id="UP001066276"/>
    </source>
</evidence>
<name>A0AAV7UHB8_PLEWA</name>